<evidence type="ECO:0008006" key="3">
    <source>
        <dbReference type="Google" id="ProtNLM"/>
    </source>
</evidence>
<gene>
    <name evidence="1" type="ORF">SU86_000765</name>
</gene>
<proteinExistence type="predicted"/>
<dbReference type="AlphaFoldDB" id="A0A3G1B2I3"/>
<dbReference type="PANTHER" id="PTHR28498:SF1">
    <property type="entry name" value="ZINC FINGER SWIM DOMAIN-CONTAINING PROTEIN 7"/>
    <property type="match status" value="1"/>
</dbReference>
<accession>A0A3G1B2I3</accession>
<reference evidence="1 2" key="1">
    <citation type="journal article" date="2016" name="Sci. Rep.">
        <title>A novel ammonia-oxidizing archaeon from wastewater treatment plant: Its enrichment, physiological and genomic characteristics.</title>
        <authorList>
            <person name="Li Y."/>
            <person name="Ding K."/>
            <person name="Wen X."/>
            <person name="Zhang B."/>
            <person name="Shen B."/>
            <person name="Yang Y."/>
        </authorList>
    </citation>
    <scope>NUCLEOTIDE SEQUENCE [LARGE SCALE GENOMIC DNA]</scope>
    <source>
        <strain evidence="1 2">SAT1</strain>
    </source>
</reference>
<dbReference type="KEGG" id="tah:SU86_000765"/>
<keyword evidence="2" id="KW-1185">Reference proteome</keyword>
<dbReference type="GeneID" id="24874909"/>
<dbReference type="RefSeq" id="WP_048187611.1">
    <property type="nucleotide sequence ID" value="NZ_CP011097.1"/>
</dbReference>
<protein>
    <recommendedName>
        <fullName evidence="3">SWIM-type domain-containing protein</fullName>
    </recommendedName>
</protein>
<dbReference type="PANTHER" id="PTHR28498">
    <property type="entry name" value="ZINC FINGER SWIM DOMAIN-CONTAINING PROTEIN 7"/>
    <property type="match status" value="1"/>
</dbReference>
<sequence>MLPKPEKTSLIISERRVKCHVFEPSKRQVWTVVGMGKEHWLAPEYDYCSCEGFYFGKLKGKQSCYHLDSLKLAQEQHEIEFITFSDDEYVDFLKGLVAEI</sequence>
<dbReference type="GO" id="GO:0000724">
    <property type="term" value="P:double-strand break repair via homologous recombination"/>
    <property type="evidence" value="ECO:0007669"/>
    <property type="project" value="TreeGrafter"/>
</dbReference>
<evidence type="ECO:0000313" key="2">
    <source>
        <dbReference type="Proteomes" id="UP000266745"/>
    </source>
</evidence>
<evidence type="ECO:0000313" key="1">
    <source>
        <dbReference type="EMBL" id="AJZ75160.1"/>
    </source>
</evidence>
<dbReference type="OrthoDB" id="12242at2157"/>
<dbReference type="Proteomes" id="UP000266745">
    <property type="component" value="Chromosome"/>
</dbReference>
<dbReference type="EMBL" id="CP011097">
    <property type="protein sequence ID" value="AJZ75160.1"/>
    <property type="molecule type" value="Genomic_DNA"/>
</dbReference>
<organism evidence="1 2">
    <name type="scientific">Candidatus Nitrosotenuis cloacae</name>
    <dbReference type="NCBI Taxonomy" id="1603555"/>
    <lineage>
        <taxon>Archaea</taxon>
        <taxon>Nitrososphaerota</taxon>
        <taxon>Candidatus Nitrosotenuis</taxon>
    </lineage>
</organism>
<name>A0A3G1B2I3_9ARCH</name>
<dbReference type="STRING" id="1603555.SU86_000765"/>